<gene>
    <name evidence="2" type="ORF">JOF28_000601</name>
</gene>
<dbReference type="EMBL" id="JAFIDA010000001">
    <property type="protein sequence ID" value="MBP1325369.1"/>
    <property type="molecule type" value="Genomic_DNA"/>
</dbReference>
<dbReference type="Proteomes" id="UP000675163">
    <property type="component" value="Unassembled WGS sequence"/>
</dbReference>
<reference evidence="2" key="1">
    <citation type="submission" date="2021-02" db="EMBL/GenBank/DDBJ databases">
        <title>Sequencing the genomes of 1000 actinobacteria strains.</title>
        <authorList>
            <person name="Klenk H.-P."/>
        </authorList>
    </citation>
    <scope>NUCLEOTIDE SEQUENCE</scope>
    <source>
        <strain evidence="2">DSM 22850</strain>
    </source>
</reference>
<dbReference type="AlphaFoldDB" id="A0A940PPS7"/>
<evidence type="ECO:0000256" key="1">
    <source>
        <dbReference type="SAM" id="MobiDB-lite"/>
    </source>
</evidence>
<accession>A0A940PPS7</accession>
<evidence type="ECO:0008006" key="4">
    <source>
        <dbReference type="Google" id="ProtNLM"/>
    </source>
</evidence>
<comment type="caution">
    <text evidence="2">The sequence shown here is derived from an EMBL/GenBank/DDBJ whole genome shotgun (WGS) entry which is preliminary data.</text>
</comment>
<feature type="region of interest" description="Disordered" evidence="1">
    <location>
        <begin position="340"/>
        <end position="370"/>
    </location>
</feature>
<sequence>MSESPRPTPRVLLAAFQGWGDAGEAATDTLQHLSLRLEAEPLHSIGASGYIDFQAHRPKLTRDALGKRSLEWPETRLYGPVVRPGLIAMPAAAPAAPHTPGPVPGPGPVSVPAAEPAQAADAAALADTADTDEKDAPELPERVTRIDGSLVTELYLLAGYEPAYNWQDFADEIVDLAETWAFDTVILIGSMYAEAPHSRQIATTISSENETLRATAGAVISTYEGPVGIASIIELALCDADIPTLSLWAQVPHYVHSAPSPKATLALLDKLEELLDVVIPRGELLDQSNEWERHINRIAEGDEEMSQYIRTLERARDEALAAGTTGDAIALEFEKLLGGAIEDPDQSSAPRFPRGPEAQDPELPRDPDQM</sequence>
<dbReference type="SUPFAM" id="SSF159659">
    <property type="entry name" value="Cgl1923-like"/>
    <property type="match status" value="2"/>
</dbReference>
<protein>
    <recommendedName>
        <fullName evidence="4">PAC2 family protein</fullName>
    </recommendedName>
</protein>
<keyword evidence="3" id="KW-1185">Reference proteome</keyword>
<evidence type="ECO:0000313" key="2">
    <source>
        <dbReference type="EMBL" id="MBP1325369.1"/>
    </source>
</evidence>
<dbReference type="RefSeq" id="WP_209704404.1">
    <property type="nucleotide sequence ID" value="NZ_JAFIDA010000001.1"/>
</dbReference>
<dbReference type="Gene3D" id="3.40.50.10900">
    <property type="entry name" value="PAC-like subunit"/>
    <property type="match status" value="1"/>
</dbReference>
<proteinExistence type="predicted"/>
<feature type="compositionally biased region" description="Pro residues" evidence="1">
    <location>
        <begin position="97"/>
        <end position="109"/>
    </location>
</feature>
<dbReference type="InterPro" id="IPR019151">
    <property type="entry name" value="Proteasome_assmbl_chaperone_2"/>
</dbReference>
<dbReference type="Pfam" id="PF09754">
    <property type="entry name" value="PAC2"/>
    <property type="match status" value="2"/>
</dbReference>
<organism evidence="2 3">
    <name type="scientific">Leucobacter exalbidus</name>
    <dbReference type="NCBI Taxonomy" id="662960"/>
    <lineage>
        <taxon>Bacteria</taxon>
        <taxon>Bacillati</taxon>
        <taxon>Actinomycetota</taxon>
        <taxon>Actinomycetes</taxon>
        <taxon>Micrococcales</taxon>
        <taxon>Microbacteriaceae</taxon>
        <taxon>Leucobacter</taxon>
    </lineage>
</organism>
<dbReference type="InterPro" id="IPR008492">
    <property type="entry name" value="Rv2714-like"/>
</dbReference>
<name>A0A940PPS7_9MICO</name>
<dbReference type="PIRSF" id="PIRSF028754">
    <property type="entry name" value="UCP028754"/>
    <property type="match status" value="1"/>
</dbReference>
<feature type="region of interest" description="Disordered" evidence="1">
    <location>
        <begin position="95"/>
        <end position="115"/>
    </location>
</feature>
<dbReference type="InterPro" id="IPR038389">
    <property type="entry name" value="PSMG2_sf"/>
</dbReference>
<evidence type="ECO:0000313" key="3">
    <source>
        <dbReference type="Proteomes" id="UP000675163"/>
    </source>
</evidence>